<dbReference type="InterPro" id="IPR002734">
    <property type="entry name" value="RibDG_C"/>
</dbReference>
<dbReference type="SUPFAM" id="SSF53597">
    <property type="entry name" value="Dihydrofolate reductase-like"/>
    <property type="match status" value="1"/>
</dbReference>
<dbReference type="PANTHER" id="PTHR38011:SF11">
    <property type="entry name" value="2,5-DIAMINO-6-RIBOSYLAMINO-4(3H)-PYRIMIDINONE 5'-PHOSPHATE REDUCTASE"/>
    <property type="match status" value="1"/>
</dbReference>
<evidence type="ECO:0000313" key="2">
    <source>
        <dbReference type="EMBL" id="GAA2793042.1"/>
    </source>
</evidence>
<evidence type="ECO:0000313" key="3">
    <source>
        <dbReference type="Proteomes" id="UP001500979"/>
    </source>
</evidence>
<proteinExistence type="predicted"/>
<dbReference type="RefSeq" id="WP_344680259.1">
    <property type="nucleotide sequence ID" value="NZ_BAAAUX010000014.1"/>
</dbReference>
<dbReference type="EMBL" id="BAAAUX010000014">
    <property type="protein sequence ID" value="GAA2793042.1"/>
    <property type="molecule type" value="Genomic_DNA"/>
</dbReference>
<dbReference type="Pfam" id="PF01872">
    <property type="entry name" value="RibD_C"/>
    <property type="match status" value="1"/>
</dbReference>
<reference evidence="2 3" key="1">
    <citation type="journal article" date="2019" name="Int. J. Syst. Evol. Microbiol.">
        <title>The Global Catalogue of Microorganisms (GCM) 10K type strain sequencing project: providing services to taxonomists for standard genome sequencing and annotation.</title>
        <authorList>
            <consortium name="The Broad Institute Genomics Platform"/>
            <consortium name="The Broad Institute Genome Sequencing Center for Infectious Disease"/>
            <person name="Wu L."/>
            <person name="Ma J."/>
        </authorList>
    </citation>
    <scope>NUCLEOTIDE SEQUENCE [LARGE SCALE GENOMIC DNA]</scope>
    <source>
        <strain evidence="2 3">JCM 9383</strain>
    </source>
</reference>
<evidence type="ECO:0000259" key="1">
    <source>
        <dbReference type="Pfam" id="PF01872"/>
    </source>
</evidence>
<dbReference type="Proteomes" id="UP001500979">
    <property type="component" value="Unassembled WGS sequence"/>
</dbReference>
<dbReference type="Gene3D" id="3.40.430.10">
    <property type="entry name" value="Dihydrofolate Reductase, subunit A"/>
    <property type="match status" value="1"/>
</dbReference>
<organism evidence="2 3">
    <name type="scientific">Saccharopolyspora taberi</name>
    <dbReference type="NCBI Taxonomy" id="60895"/>
    <lineage>
        <taxon>Bacteria</taxon>
        <taxon>Bacillati</taxon>
        <taxon>Actinomycetota</taxon>
        <taxon>Actinomycetes</taxon>
        <taxon>Pseudonocardiales</taxon>
        <taxon>Pseudonocardiaceae</taxon>
        <taxon>Saccharopolyspora</taxon>
    </lineage>
</organism>
<name>A0ABN3VD32_9PSEU</name>
<dbReference type="PANTHER" id="PTHR38011">
    <property type="entry name" value="DIHYDROFOLATE REDUCTASE FAMILY PROTEIN (AFU_ORTHOLOGUE AFUA_8G06820)"/>
    <property type="match status" value="1"/>
</dbReference>
<protein>
    <submittedName>
        <fullName evidence="2">Dihydrofolate reductase family protein</fullName>
    </submittedName>
</protein>
<comment type="caution">
    <text evidence="2">The sequence shown here is derived from an EMBL/GenBank/DDBJ whole genome shotgun (WGS) entry which is preliminary data.</text>
</comment>
<dbReference type="InterPro" id="IPR024072">
    <property type="entry name" value="DHFR-like_dom_sf"/>
</dbReference>
<keyword evidence="3" id="KW-1185">Reference proteome</keyword>
<gene>
    <name evidence="2" type="ORF">GCM10010470_29850</name>
</gene>
<sequence>MGRLIYTAIMSLDGYIADESGDFSWAVPDDQVHAHVNALERGVGAHLYGRRTYELMRGWETMHVDDEQPSPGRDFAELWRSLDKVVYSSTLESVSTARTRLERVFDPEAVRRFKAGAGYDISIGGPALAVHAFRAGLVDEVCLYLQPVVVGAGKKGLPEGVRFGLELVDEVRFDGGAVHLRYRVAGQGRQRWA</sequence>
<accession>A0ABN3VD32</accession>
<feature type="domain" description="Bacterial bifunctional deaminase-reductase C-terminal" evidence="1">
    <location>
        <begin position="4"/>
        <end position="164"/>
    </location>
</feature>
<dbReference type="InterPro" id="IPR050765">
    <property type="entry name" value="Riboflavin_Biosynth_HTPR"/>
</dbReference>